<accession>A0A103YLC3</accession>
<sequence length="111" mass="13322">NTKNYPFWAGIFFCLSSSSVSLLYYHKTNSFPLLLILFLRPQNKKTFLVRNRALSSSQNITMVVWMYHLDQRTDFIYQSDLMYHNLIDTYRSHLPVDLISQILQNPRIWSW</sequence>
<evidence type="ECO:0000313" key="2">
    <source>
        <dbReference type="EMBL" id="KVI11140.1"/>
    </source>
</evidence>
<feature type="transmembrane region" description="Helical" evidence="1">
    <location>
        <begin position="6"/>
        <end position="25"/>
    </location>
</feature>
<dbReference type="EMBL" id="LEKV01000889">
    <property type="protein sequence ID" value="KVI11140.1"/>
    <property type="molecule type" value="Genomic_DNA"/>
</dbReference>
<keyword evidence="1" id="KW-1133">Transmembrane helix</keyword>
<evidence type="ECO:0000313" key="3">
    <source>
        <dbReference type="Proteomes" id="UP000243975"/>
    </source>
</evidence>
<keyword evidence="3" id="KW-1185">Reference proteome</keyword>
<keyword evidence="1" id="KW-0812">Transmembrane</keyword>
<comment type="caution">
    <text evidence="2">The sequence shown here is derived from an EMBL/GenBank/DDBJ whole genome shotgun (WGS) entry which is preliminary data.</text>
</comment>
<feature type="non-terminal residue" evidence="2">
    <location>
        <position position="1"/>
    </location>
</feature>
<dbReference type="Gramene" id="KVI11140">
    <property type="protein sequence ID" value="KVI11140"/>
    <property type="gene ID" value="Ccrd_010454"/>
</dbReference>
<protein>
    <submittedName>
        <fullName evidence="2">Uncharacterized protein</fullName>
    </submittedName>
</protein>
<proteinExistence type="predicted"/>
<evidence type="ECO:0000256" key="1">
    <source>
        <dbReference type="SAM" id="Phobius"/>
    </source>
</evidence>
<name>A0A103YLC3_CYNCS</name>
<gene>
    <name evidence="2" type="ORF">Ccrd_010454</name>
</gene>
<reference evidence="2 3" key="1">
    <citation type="journal article" date="2016" name="Sci. Rep.">
        <title>The genome sequence of the outbreeding globe artichoke constructed de novo incorporating a phase-aware low-pass sequencing strategy of F1 progeny.</title>
        <authorList>
            <person name="Scaglione D."/>
            <person name="Reyes-Chin-Wo S."/>
            <person name="Acquadro A."/>
            <person name="Froenicke L."/>
            <person name="Portis E."/>
            <person name="Beitel C."/>
            <person name="Tirone M."/>
            <person name="Mauro R."/>
            <person name="Lo Monaco A."/>
            <person name="Mauromicale G."/>
            <person name="Faccioli P."/>
            <person name="Cattivelli L."/>
            <person name="Rieseberg L."/>
            <person name="Michelmore R."/>
            <person name="Lanteri S."/>
        </authorList>
    </citation>
    <scope>NUCLEOTIDE SEQUENCE [LARGE SCALE GENOMIC DNA]</scope>
    <source>
        <strain evidence="2">2C</strain>
    </source>
</reference>
<dbReference type="AlphaFoldDB" id="A0A103YLC3"/>
<organism evidence="2 3">
    <name type="scientific">Cynara cardunculus var. scolymus</name>
    <name type="common">Globe artichoke</name>
    <name type="synonym">Cynara scolymus</name>
    <dbReference type="NCBI Taxonomy" id="59895"/>
    <lineage>
        <taxon>Eukaryota</taxon>
        <taxon>Viridiplantae</taxon>
        <taxon>Streptophyta</taxon>
        <taxon>Embryophyta</taxon>
        <taxon>Tracheophyta</taxon>
        <taxon>Spermatophyta</taxon>
        <taxon>Magnoliopsida</taxon>
        <taxon>eudicotyledons</taxon>
        <taxon>Gunneridae</taxon>
        <taxon>Pentapetalae</taxon>
        <taxon>asterids</taxon>
        <taxon>campanulids</taxon>
        <taxon>Asterales</taxon>
        <taxon>Asteraceae</taxon>
        <taxon>Carduoideae</taxon>
        <taxon>Cardueae</taxon>
        <taxon>Carduinae</taxon>
        <taxon>Cynara</taxon>
    </lineage>
</organism>
<dbReference type="Proteomes" id="UP000243975">
    <property type="component" value="Unassembled WGS sequence"/>
</dbReference>
<keyword evidence="1" id="KW-0472">Membrane</keyword>